<dbReference type="OrthoDB" id="943692at2"/>
<accession>A0A2S9QPP8</accession>
<feature type="region of interest" description="Disordered" evidence="1">
    <location>
        <begin position="1"/>
        <end position="25"/>
    </location>
</feature>
<dbReference type="Gene3D" id="3.40.50.720">
    <property type="entry name" value="NAD(P)-binding Rossmann-like Domain"/>
    <property type="match status" value="1"/>
</dbReference>
<dbReference type="InterPro" id="IPR013328">
    <property type="entry name" value="6PGD_dom2"/>
</dbReference>
<reference evidence="3 4" key="1">
    <citation type="journal article" date="2017" name="New Microbes New Infect">
        <title>Genome sequence of 'Leucobacter massiliensis' sp. nov. isolated from human pharynx after travel to the 2014 Hajj.</title>
        <authorList>
            <person name="Leangapichart T."/>
            <person name="Gautret P."/>
            <person name="Nguyen T.T."/>
            <person name="Armstrong N."/>
            <person name="Rolain J.M."/>
        </authorList>
    </citation>
    <scope>NUCLEOTIDE SEQUENCE [LARGE SCALE GENOMIC DNA]</scope>
    <source>
        <strain evidence="3 4">122RC15</strain>
    </source>
</reference>
<dbReference type="AlphaFoldDB" id="A0A2S9QPP8"/>
<dbReference type="Gene3D" id="1.10.1040.10">
    <property type="entry name" value="N-(1-d-carboxylethyl)-l-norvaline Dehydrogenase, domain 2"/>
    <property type="match status" value="1"/>
</dbReference>
<dbReference type="InterPro" id="IPR008927">
    <property type="entry name" value="6-PGluconate_DH-like_C_sf"/>
</dbReference>
<evidence type="ECO:0000259" key="2">
    <source>
        <dbReference type="Pfam" id="PF09130"/>
    </source>
</evidence>
<dbReference type="Pfam" id="PF09130">
    <property type="entry name" value="DUF1932"/>
    <property type="match status" value="1"/>
</dbReference>
<name>A0A2S9QPP8_9MICO</name>
<sequence>MAGTCGRAVREARGHDIPQRPTKERPSMTVITVIGLGEAGRLYGEGLAGAGAEVRGFDPFITVESEAITQYDALAEALDGSAVALSLVGARAALTVAEQAAAAVRGAESTAGSPLVFADLNTAGPEVKQAVGTAVQAAGLLPCDAAVMAPVPRAAHRTELIVSGPASGRLAELLGPLGAPVEAIGGEMGDAAQLKLLRSVFMKGLATLIIETLTAAEASGQRERLAVQIAAELGPDGAALVDRLVTGTHAHAERREHEVSDALDELRRLGTPHDMTEATLAWFRRILDDRAEH</sequence>
<keyword evidence="4" id="KW-1185">Reference proteome</keyword>
<evidence type="ECO:0000256" key="1">
    <source>
        <dbReference type="SAM" id="MobiDB-lite"/>
    </source>
</evidence>
<organism evidence="3 4">
    <name type="scientific">Leucobacter massiliensis</name>
    <dbReference type="NCBI Taxonomy" id="1686285"/>
    <lineage>
        <taxon>Bacteria</taxon>
        <taxon>Bacillati</taxon>
        <taxon>Actinomycetota</taxon>
        <taxon>Actinomycetes</taxon>
        <taxon>Micrococcales</taxon>
        <taxon>Microbacteriaceae</taxon>
        <taxon>Leucobacter</taxon>
    </lineage>
</organism>
<dbReference type="InterPro" id="IPR015814">
    <property type="entry name" value="Pgluconate_DH_NAD-bd_C"/>
</dbReference>
<gene>
    <name evidence="3" type="ORF">B4915_05480</name>
</gene>
<protein>
    <recommendedName>
        <fullName evidence="2">Phosphogluconate dehydrogenase NAD-binding putative C-terminal domain-containing protein</fullName>
    </recommendedName>
</protein>
<dbReference type="EMBL" id="MWZD01000015">
    <property type="protein sequence ID" value="PRI11571.1"/>
    <property type="molecule type" value="Genomic_DNA"/>
</dbReference>
<dbReference type="SUPFAM" id="SSF48179">
    <property type="entry name" value="6-phosphogluconate dehydrogenase C-terminal domain-like"/>
    <property type="match status" value="1"/>
</dbReference>
<feature type="domain" description="Phosphogluconate dehydrogenase NAD-binding putative C-terminal" evidence="2">
    <location>
        <begin position="216"/>
        <end position="286"/>
    </location>
</feature>
<evidence type="ECO:0000313" key="3">
    <source>
        <dbReference type="EMBL" id="PRI11571.1"/>
    </source>
</evidence>
<evidence type="ECO:0000313" key="4">
    <source>
        <dbReference type="Proteomes" id="UP000238650"/>
    </source>
</evidence>
<dbReference type="Proteomes" id="UP000238650">
    <property type="component" value="Unassembled WGS sequence"/>
</dbReference>
<feature type="compositionally biased region" description="Basic and acidic residues" evidence="1">
    <location>
        <begin position="8"/>
        <end position="25"/>
    </location>
</feature>
<comment type="caution">
    <text evidence="3">The sequence shown here is derived from an EMBL/GenBank/DDBJ whole genome shotgun (WGS) entry which is preliminary data.</text>
</comment>
<dbReference type="InterPro" id="IPR036291">
    <property type="entry name" value="NAD(P)-bd_dom_sf"/>
</dbReference>
<dbReference type="SUPFAM" id="SSF51735">
    <property type="entry name" value="NAD(P)-binding Rossmann-fold domains"/>
    <property type="match status" value="1"/>
</dbReference>
<proteinExistence type="predicted"/>